<dbReference type="SUPFAM" id="SSF55729">
    <property type="entry name" value="Acyl-CoA N-acyltransferases (Nat)"/>
    <property type="match status" value="1"/>
</dbReference>
<accession>A0ABT1QLC1</accession>
<evidence type="ECO:0000313" key="3">
    <source>
        <dbReference type="EMBL" id="MCQ4163319.1"/>
    </source>
</evidence>
<dbReference type="PANTHER" id="PTHR31438:SF1">
    <property type="entry name" value="LYSINE N-ACYLTRANSFERASE C17G9.06C-RELATED"/>
    <property type="match status" value="1"/>
</dbReference>
<keyword evidence="4" id="KW-1185">Reference proteome</keyword>
<dbReference type="PROSITE" id="PS51186">
    <property type="entry name" value="GNAT"/>
    <property type="match status" value="1"/>
</dbReference>
<sequence length="176" mass="19607">MQIRLRPATPADLALLRHWDEQPQVIAADPNDDWGWEEELGREVDWREQLIAEADGVPIGFVQIIDPAREDSHYWGDIAAGLRAVDIWIGEAAYLGRGLGSQMMAQALARCFAAQDVSAVLIDPLASNTRAHAFYRRLGFEAVGPRRFGADDCLVFQLTRDAWRRAQAGQESFSAS</sequence>
<dbReference type="InterPro" id="IPR016181">
    <property type="entry name" value="Acyl_CoA_acyltransferase"/>
</dbReference>
<gene>
    <name evidence="3" type="ORF">NM961_01220</name>
</gene>
<dbReference type="EMBL" id="JANFQO010000001">
    <property type="protein sequence ID" value="MCQ4163319.1"/>
    <property type="molecule type" value="Genomic_DNA"/>
</dbReference>
<dbReference type="Pfam" id="PF13523">
    <property type="entry name" value="Acetyltransf_8"/>
    <property type="match status" value="1"/>
</dbReference>
<name>A0ABT1QLC1_9GAMM</name>
<protein>
    <submittedName>
        <fullName evidence="3">Acetyltransferase</fullName>
    </submittedName>
</protein>
<dbReference type="PANTHER" id="PTHR31438">
    <property type="entry name" value="LYSINE N-ACYLTRANSFERASE C17G9.06C-RELATED"/>
    <property type="match status" value="1"/>
</dbReference>
<reference evidence="3" key="1">
    <citation type="submission" date="2022-07" db="EMBL/GenBank/DDBJ databases">
        <title>Tahibacter sp., a new gammaproteobacterium isolated from the silt sample collected at pig farm.</title>
        <authorList>
            <person name="Chen H."/>
        </authorList>
    </citation>
    <scope>NUCLEOTIDE SEQUENCE</scope>
    <source>
        <strain evidence="3">P2K</strain>
    </source>
</reference>
<proteinExistence type="predicted"/>
<dbReference type="CDD" id="cd04301">
    <property type="entry name" value="NAT_SF"/>
    <property type="match status" value="1"/>
</dbReference>
<evidence type="ECO:0000313" key="4">
    <source>
        <dbReference type="Proteomes" id="UP001165498"/>
    </source>
</evidence>
<dbReference type="InterPro" id="IPR000182">
    <property type="entry name" value="GNAT_dom"/>
</dbReference>
<organism evidence="3 4">
    <name type="scientific">Tahibacter harae</name>
    <dbReference type="NCBI Taxonomy" id="2963937"/>
    <lineage>
        <taxon>Bacteria</taxon>
        <taxon>Pseudomonadati</taxon>
        <taxon>Pseudomonadota</taxon>
        <taxon>Gammaproteobacteria</taxon>
        <taxon>Lysobacterales</taxon>
        <taxon>Rhodanobacteraceae</taxon>
        <taxon>Tahibacter</taxon>
    </lineage>
</organism>
<dbReference type="Proteomes" id="UP001165498">
    <property type="component" value="Unassembled WGS sequence"/>
</dbReference>
<feature type="domain" description="N-acetyltransferase" evidence="2">
    <location>
        <begin position="3"/>
        <end position="161"/>
    </location>
</feature>
<keyword evidence="1" id="KW-0046">Antibiotic resistance</keyword>
<dbReference type="RefSeq" id="WP_255910391.1">
    <property type="nucleotide sequence ID" value="NZ_JANFQO010000001.1"/>
</dbReference>
<evidence type="ECO:0000259" key="2">
    <source>
        <dbReference type="PROSITE" id="PS51186"/>
    </source>
</evidence>
<evidence type="ECO:0000256" key="1">
    <source>
        <dbReference type="ARBA" id="ARBA00023251"/>
    </source>
</evidence>
<dbReference type="Gene3D" id="3.40.630.30">
    <property type="match status" value="1"/>
</dbReference>
<comment type="caution">
    <text evidence="3">The sequence shown here is derived from an EMBL/GenBank/DDBJ whole genome shotgun (WGS) entry which is preliminary data.</text>
</comment>